<accession>A0A9X6THY2</accession>
<proteinExistence type="predicted"/>
<dbReference type="Gene3D" id="2.170.15.10">
    <property type="entry name" value="Proaerolysin, chain A, domain 3"/>
    <property type="match status" value="1"/>
</dbReference>
<dbReference type="SUPFAM" id="SSF56973">
    <property type="entry name" value="Aerolisin/ETX pore-forming domain"/>
    <property type="match status" value="1"/>
</dbReference>
<evidence type="ECO:0000313" key="2">
    <source>
        <dbReference type="Proteomes" id="UP000220702"/>
    </source>
</evidence>
<name>A0A9X6THY2_BACTU</name>
<evidence type="ECO:0000313" key="1">
    <source>
        <dbReference type="EMBL" id="PEA86550.1"/>
    </source>
</evidence>
<sequence length="372" mass="42070">MEFLKEQTIKEGNSFHQNPPFYKLADFDELTHYEKNKKSLKKILTIVSMTLLCTSFAGTLSQSVMADSIPNVEKKGPVFSTRDMPFESIASLKRILDDPDMYKLPMEKWGAKRLWGENHKQSDFKLLNEAPVALHLNATEPEYTVVLKGEPKHTGKGTTLFQTTDLRNSTNEAHSLSTQSVSKKVINTIESTVTYAIETGAKASGGIDVPGAKSNIEFYFNFKFSHAGADKKTEELTYTLPQQNILVPKHTIARVTSSLKMTQTTGKVDLNAKYNGTAQYPIDIKEMYSQKIYKNPKLKLGEWMRKIEEYNGNLNATFKYNDTDPYELIYQGQGEFLAEYCSAMLLNIEYFNLDGTPKPGGYTIEITPEIKR</sequence>
<reference evidence="1 2" key="1">
    <citation type="submission" date="2017-09" db="EMBL/GenBank/DDBJ databases">
        <title>Large-scale bioinformatics analysis of Bacillus genomes uncovers conserved roles of natural products in bacterial physiology.</title>
        <authorList>
            <consortium name="Agbiome Team Llc"/>
            <person name="Bleich R.M."/>
            <person name="Grubbs K.J."/>
            <person name="Santa Maria K.C."/>
            <person name="Allen S.E."/>
            <person name="Farag S."/>
            <person name="Shank E.A."/>
            <person name="Bowers A."/>
        </authorList>
    </citation>
    <scope>NUCLEOTIDE SEQUENCE [LARGE SCALE GENOMIC DNA]</scope>
    <source>
        <strain evidence="1 2">AFS089089</strain>
    </source>
</reference>
<evidence type="ECO:0008006" key="3">
    <source>
        <dbReference type="Google" id="ProtNLM"/>
    </source>
</evidence>
<dbReference type="CDD" id="cd20223">
    <property type="entry name" value="PFM_epsilon-toxin-like"/>
    <property type="match status" value="1"/>
</dbReference>
<dbReference type="Pfam" id="PF03318">
    <property type="entry name" value="ETX_MTX2"/>
    <property type="match status" value="1"/>
</dbReference>
<dbReference type="EMBL" id="NVNL01000068">
    <property type="protein sequence ID" value="PEA86550.1"/>
    <property type="molecule type" value="Genomic_DNA"/>
</dbReference>
<comment type="caution">
    <text evidence="1">The sequence shown here is derived from an EMBL/GenBank/DDBJ whole genome shotgun (WGS) entry which is preliminary data.</text>
</comment>
<dbReference type="Proteomes" id="UP000220702">
    <property type="component" value="Unassembled WGS sequence"/>
</dbReference>
<dbReference type="InterPro" id="IPR004991">
    <property type="entry name" value="Aerolysin-like"/>
</dbReference>
<dbReference type="RefSeq" id="WP_098902625.1">
    <property type="nucleotide sequence ID" value="NZ_NVNL01000068.1"/>
</dbReference>
<gene>
    <name evidence="1" type="ORF">CON71_29305</name>
</gene>
<organism evidence="1 2">
    <name type="scientific">Bacillus thuringiensis</name>
    <dbReference type="NCBI Taxonomy" id="1428"/>
    <lineage>
        <taxon>Bacteria</taxon>
        <taxon>Bacillati</taxon>
        <taxon>Bacillota</taxon>
        <taxon>Bacilli</taxon>
        <taxon>Bacillales</taxon>
        <taxon>Bacillaceae</taxon>
        <taxon>Bacillus</taxon>
        <taxon>Bacillus cereus group</taxon>
    </lineage>
</organism>
<dbReference type="AlphaFoldDB" id="A0A9X6THY2"/>
<protein>
    <recommendedName>
        <fullName evidence="3">Toxin</fullName>
    </recommendedName>
</protein>